<keyword evidence="5" id="KW-1133">Transmembrane helix</keyword>
<name>A0A6I8NWS3_ORNAN</name>
<dbReference type="Bgee" id="ENSOANG00000047896">
    <property type="expression patterns" value="Expressed in cerebellum and 6 other cell types or tissues"/>
</dbReference>
<dbReference type="InterPro" id="IPR001375">
    <property type="entry name" value="Peptidase_S9_cat"/>
</dbReference>
<feature type="domain" description="Peptidase S9 prolyl oligopeptidase catalytic" evidence="6">
    <location>
        <begin position="603"/>
        <end position="800"/>
    </location>
</feature>
<keyword evidence="9" id="KW-1185">Reference proteome</keyword>
<evidence type="ECO:0000259" key="7">
    <source>
        <dbReference type="Pfam" id="PF00930"/>
    </source>
</evidence>
<dbReference type="GO" id="GO:0006508">
    <property type="term" value="P:proteolysis"/>
    <property type="evidence" value="ECO:0007669"/>
    <property type="project" value="InterPro"/>
</dbReference>
<dbReference type="GeneTree" id="ENSGT00940000154657"/>
<dbReference type="Gene3D" id="3.40.50.1820">
    <property type="entry name" value="alpha/beta hydrolase"/>
    <property type="match status" value="1"/>
</dbReference>
<evidence type="ECO:0000313" key="8">
    <source>
        <dbReference type="Ensembl" id="ENSOANP00000045371.1"/>
    </source>
</evidence>
<dbReference type="Pfam" id="PF00326">
    <property type="entry name" value="Peptidase_S9"/>
    <property type="match status" value="1"/>
</dbReference>
<dbReference type="InterPro" id="IPR002469">
    <property type="entry name" value="Peptidase_S9B_N"/>
</dbReference>
<dbReference type="SUPFAM" id="SSF82171">
    <property type="entry name" value="DPP6 N-terminal domain-like"/>
    <property type="match status" value="1"/>
</dbReference>
<dbReference type="GO" id="GO:0044325">
    <property type="term" value="F:transmembrane transporter binding"/>
    <property type="evidence" value="ECO:0007669"/>
    <property type="project" value="Ensembl"/>
</dbReference>
<sequence>MTAMKPEPRPGPPGPPGPAGPSAPSARSGQAPQQDQELGGRGPPQRNWRGIAIALLVILVVCSLISVSVILLTPDDLTSSSETRLSLEDLFRKDFAVHNPEAWWVNDSAVVYKTRSGHVLQLNVETNVTRLLLENTTFVTFKATRHWVSPDLRFVLLAYDVQRVFHSSFTASYVIYNIYTREVWELNPPEVEDSVLQYAAWGVRGQQLIYIFENNIYYQPDVKSSSLRLTSSGKEGFIFNGIADWLYEQEILHTHVAHWWSQDGERLAFLALNDSLVPRMLLPRYTGGVYPKAKDYPYPKAGQANPTVRLFVVNLYGPTHTLELVPPDALKSREYYITMVKWVNNTKTLVRWLNRAQNLSILTLCETTTGACTKKYEMTSDSWLTRQNEEPVFSGDGRTFFMTVPVKQGGRGEFHHIAMFRVQGKAERASVRHLTSGSWEVLRILAYDEDAQKIFFLSTEASPQGRQLHSVSTDGLLNRQCLSCGFMKERCTYFGAQFSPKNRHFLLHCKGPGVPMVSIHRTGQPGEFSILESNAPLSAALQRKKMPRPEIRTVSIEDYDLPLQVVFPIGFSERNRYAALLIVGEGPGCEAVSERFEADWSSVLGQAGGVIVARFAGRGSGARGLSLLRGVHRALGVVDANDQMAAVRSLLKQPFVDSKRLSIFGKGYGGYVASMILKSDEHLFKCASVFAPITDLRLYASAFSERYLGRPTKDDSTYQAASVLHNLHNMRDENLLIIHGTADADVHFQHSAEFIKHLIKAGVNYTVQIYPDEGHHIASGPSRFHLYSTILRFFSSCLKEDAPLSSGDPEEDE</sequence>
<reference evidence="8 9" key="1">
    <citation type="journal article" date="2008" name="Nature">
        <title>Genome analysis of the platypus reveals unique signatures of evolution.</title>
        <authorList>
            <person name="Warren W.C."/>
            <person name="Hillier L.W."/>
            <person name="Marshall Graves J.A."/>
            <person name="Birney E."/>
            <person name="Ponting C.P."/>
            <person name="Grutzner F."/>
            <person name="Belov K."/>
            <person name="Miller W."/>
            <person name="Clarke L."/>
            <person name="Chinwalla A.T."/>
            <person name="Yang S.P."/>
            <person name="Heger A."/>
            <person name="Locke D.P."/>
            <person name="Miethke P."/>
            <person name="Waters P.D."/>
            <person name="Veyrunes F."/>
            <person name="Fulton L."/>
            <person name="Fulton B."/>
            <person name="Graves T."/>
            <person name="Wallis J."/>
            <person name="Puente X.S."/>
            <person name="Lopez-Otin C."/>
            <person name="Ordonez G.R."/>
            <person name="Eichler E.E."/>
            <person name="Chen L."/>
            <person name="Cheng Z."/>
            <person name="Deakin J.E."/>
            <person name="Alsop A."/>
            <person name="Thompson K."/>
            <person name="Kirby P."/>
            <person name="Papenfuss A.T."/>
            <person name="Wakefield M.J."/>
            <person name="Olender T."/>
            <person name="Lancet D."/>
            <person name="Huttley G.A."/>
            <person name="Smit A.F."/>
            <person name="Pask A."/>
            <person name="Temple-Smith P."/>
            <person name="Batzer M.A."/>
            <person name="Walker J.A."/>
            <person name="Konkel M.K."/>
            <person name="Harris R.S."/>
            <person name="Whittington C.M."/>
            <person name="Wong E.S."/>
            <person name="Gemmell N.J."/>
            <person name="Buschiazzo E."/>
            <person name="Vargas Jentzsch I.M."/>
            <person name="Merkel A."/>
            <person name="Schmitz J."/>
            <person name="Zemann A."/>
            <person name="Churakov G."/>
            <person name="Kriegs J.O."/>
            <person name="Brosius J."/>
            <person name="Murchison E.P."/>
            <person name="Sachidanandam R."/>
            <person name="Smith C."/>
            <person name="Hannon G.J."/>
            <person name="Tsend-Ayush E."/>
            <person name="McMillan D."/>
            <person name="Attenborough R."/>
            <person name="Rens W."/>
            <person name="Ferguson-Smith M."/>
            <person name="Lefevre C.M."/>
            <person name="Sharp J.A."/>
            <person name="Nicholas K.R."/>
            <person name="Ray D.A."/>
            <person name="Kube M."/>
            <person name="Reinhardt R."/>
            <person name="Pringle T.H."/>
            <person name="Taylor J."/>
            <person name="Jones R.C."/>
            <person name="Nixon B."/>
            <person name="Dacheux J.L."/>
            <person name="Niwa H."/>
            <person name="Sekita Y."/>
            <person name="Huang X."/>
            <person name="Stark A."/>
            <person name="Kheradpour P."/>
            <person name="Kellis M."/>
            <person name="Flicek P."/>
            <person name="Chen Y."/>
            <person name="Webber C."/>
            <person name="Hardison R."/>
            <person name="Nelson J."/>
            <person name="Hallsworth-Pepin K."/>
            <person name="Delehaunty K."/>
            <person name="Markovic C."/>
            <person name="Minx P."/>
            <person name="Feng Y."/>
            <person name="Kremitzki C."/>
            <person name="Mitreva M."/>
            <person name="Glasscock J."/>
            <person name="Wylie T."/>
            <person name="Wohldmann P."/>
            <person name="Thiru P."/>
            <person name="Nhan M.N."/>
            <person name="Pohl C.S."/>
            <person name="Smith S.M."/>
            <person name="Hou S."/>
            <person name="Nefedov M."/>
            <person name="de Jong P.J."/>
            <person name="Renfree M.B."/>
            <person name="Mardis E.R."/>
            <person name="Wilson R.K."/>
        </authorList>
    </citation>
    <scope>NUCLEOTIDE SEQUENCE [LARGE SCALE GENOMIC DNA]</scope>
    <source>
        <strain evidence="8 9">Glennie</strain>
    </source>
</reference>
<dbReference type="PANTHER" id="PTHR11731:SF21">
    <property type="entry name" value="INACTIVE DIPEPTIDYL PEPTIDASE 10"/>
    <property type="match status" value="1"/>
</dbReference>
<dbReference type="RefSeq" id="XP_028929288.1">
    <property type="nucleotide sequence ID" value="XM_029073455.2"/>
</dbReference>
<dbReference type="GO" id="GO:0005886">
    <property type="term" value="C:plasma membrane"/>
    <property type="evidence" value="ECO:0000318"/>
    <property type="project" value="GO_Central"/>
</dbReference>
<evidence type="ECO:0000256" key="2">
    <source>
        <dbReference type="ARBA" id="ARBA00022968"/>
    </source>
</evidence>
<dbReference type="OMA" id="YTSTEHH"/>
<keyword evidence="5" id="KW-0812">Transmembrane</keyword>
<protein>
    <submittedName>
        <fullName evidence="8">Dipeptidyl peptidase like 10</fullName>
    </submittedName>
</protein>
<feature type="transmembrane region" description="Helical" evidence="5">
    <location>
        <begin position="51"/>
        <end position="72"/>
    </location>
</feature>
<dbReference type="Gene3D" id="2.140.10.30">
    <property type="entry name" value="Dipeptidylpeptidase IV, N-terminal domain"/>
    <property type="match status" value="1"/>
</dbReference>
<evidence type="ECO:0000256" key="1">
    <source>
        <dbReference type="ARBA" id="ARBA00004401"/>
    </source>
</evidence>
<dbReference type="GO" id="GO:0008236">
    <property type="term" value="F:serine-type peptidase activity"/>
    <property type="evidence" value="ECO:0007669"/>
    <property type="project" value="InterPro"/>
</dbReference>
<feature type="region of interest" description="Disordered" evidence="4">
    <location>
        <begin position="1"/>
        <end position="44"/>
    </location>
</feature>
<evidence type="ECO:0000256" key="4">
    <source>
        <dbReference type="SAM" id="MobiDB-lite"/>
    </source>
</evidence>
<dbReference type="Proteomes" id="UP000002279">
    <property type="component" value="Chromosome 1"/>
</dbReference>
<gene>
    <name evidence="8" type="primary">DPP10</name>
</gene>
<dbReference type="InParanoid" id="A0A6I8NWS3"/>
<dbReference type="GO" id="GO:1901379">
    <property type="term" value="P:regulation of potassium ion transmembrane transport"/>
    <property type="evidence" value="ECO:0000318"/>
    <property type="project" value="GO_Central"/>
</dbReference>
<keyword evidence="2" id="KW-0735">Signal-anchor</keyword>
<dbReference type="GeneID" id="103165351"/>
<evidence type="ECO:0000313" key="9">
    <source>
        <dbReference type="Proteomes" id="UP000002279"/>
    </source>
</evidence>
<keyword evidence="3" id="KW-0325">Glycoprotein</keyword>
<dbReference type="GO" id="GO:1903078">
    <property type="term" value="P:positive regulation of protein localization to plasma membrane"/>
    <property type="evidence" value="ECO:0007669"/>
    <property type="project" value="Ensembl"/>
</dbReference>
<dbReference type="GO" id="GO:0015459">
    <property type="term" value="F:potassium channel regulator activity"/>
    <property type="evidence" value="ECO:0000318"/>
    <property type="project" value="GO_Central"/>
</dbReference>
<dbReference type="SUPFAM" id="SSF53474">
    <property type="entry name" value="alpha/beta-Hydrolases"/>
    <property type="match status" value="1"/>
</dbReference>
<evidence type="ECO:0000256" key="5">
    <source>
        <dbReference type="SAM" id="Phobius"/>
    </source>
</evidence>
<reference evidence="8" key="2">
    <citation type="submission" date="2025-08" db="UniProtKB">
        <authorList>
            <consortium name="Ensembl"/>
        </authorList>
    </citation>
    <scope>IDENTIFICATION</scope>
    <source>
        <strain evidence="8">Glennie</strain>
    </source>
</reference>
<feature type="compositionally biased region" description="Low complexity" evidence="4">
    <location>
        <begin position="22"/>
        <end position="34"/>
    </location>
</feature>
<evidence type="ECO:0000259" key="6">
    <source>
        <dbReference type="Pfam" id="PF00326"/>
    </source>
</evidence>
<dbReference type="CTD" id="57628"/>
<evidence type="ECO:0000256" key="3">
    <source>
        <dbReference type="ARBA" id="ARBA00023180"/>
    </source>
</evidence>
<dbReference type="AlphaFoldDB" id="A0A6I8NWS3"/>
<dbReference type="GO" id="GO:0008076">
    <property type="term" value="C:voltage-gated potassium channel complex"/>
    <property type="evidence" value="ECO:0000318"/>
    <property type="project" value="GO_Central"/>
</dbReference>
<proteinExistence type="predicted"/>
<comment type="subcellular location">
    <subcellularLocation>
        <location evidence="1">Cell membrane</location>
        <topology evidence="1">Single-pass type II membrane protein</topology>
    </subcellularLocation>
</comment>
<dbReference type="OrthoDB" id="16520at2759"/>
<feature type="compositionally biased region" description="Pro residues" evidence="4">
    <location>
        <begin position="9"/>
        <end position="21"/>
    </location>
</feature>
<dbReference type="FunCoup" id="A0A6I8NWS3">
    <property type="interactions" value="277"/>
</dbReference>
<dbReference type="InterPro" id="IPR029058">
    <property type="entry name" value="AB_hydrolase_fold"/>
</dbReference>
<dbReference type="KEGG" id="oaa:103165351"/>
<dbReference type="Pfam" id="PF00930">
    <property type="entry name" value="DPPIV_N"/>
    <property type="match status" value="1"/>
</dbReference>
<dbReference type="PANTHER" id="PTHR11731">
    <property type="entry name" value="PROTEASE FAMILY S9B,C DIPEPTIDYL-PEPTIDASE IV-RELATED"/>
    <property type="match status" value="1"/>
</dbReference>
<dbReference type="Ensembl" id="ENSOANT00000068289.1">
    <property type="protein sequence ID" value="ENSOANP00000045371.1"/>
    <property type="gene ID" value="ENSOANG00000047896.1"/>
</dbReference>
<dbReference type="InterPro" id="IPR050278">
    <property type="entry name" value="Serine_Prot_S9B/DPPIV"/>
</dbReference>
<keyword evidence="5" id="KW-0472">Membrane</keyword>
<feature type="domain" description="Dipeptidylpeptidase IV N-terminal" evidence="7">
    <location>
        <begin position="149"/>
        <end position="516"/>
    </location>
</feature>
<dbReference type="FunFam" id="3.40.50.1820:FF:000003">
    <property type="entry name" value="Dipeptidyl peptidase 4"/>
    <property type="match status" value="1"/>
</dbReference>
<reference evidence="8" key="3">
    <citation type="submission" date="2025-09" db="UniProtKB">
        <authorList>
            <consortium name="Ensembl"/>
        </authorList>
    </citation>
    <scope>IDENTIFICATION</scope>
    <source>
        <strain evidence="8">Glennie</strain>
    </source>
</reference>
<accession>A0A6I8NWS3</accession>
<organism evidence="8 9">
    <name type="scientific">Ornithorhynchus anatinus</name>
    <name type="common">Duckbill platypus</name>
    <dbReference type="NCBI Taxonomy" id="9258"/>
    <lineage>
        <taxon>Eukaryota</taxon>
        <taxon>Metazoa</taxon>
        <taxon>Chordata</taxon>
        <taxon>Craniata</taxon>
        <taxon>Vertebrata</taxon>
        <taxon>Euteleostomi</taxon>
        <taxon>Mammalia</taxon>
        <taxon>Monotremata</taxon>
        <taxon>Ornithorhynchidae</taxon>
        <taxon>Ornithorhynchus</taxon>
    </lineage>
</organism>